<gene>
    <name evidence="2" type="ORF">I3842_12G094600</name>
</gene>
<proteinExistence type="predicted"/>
<dbReference type="PANTHER" id="PTHR37724">
    <property type="entry name" value="OS02G0564300 PROTEIN"/>
    <property type="match status" value="1"/>
</dbReference>
<name>A0A922DIN5_CARIL</name>
<evidence type="ECO:0000313" key="2">
    <source>
        <dbReference type="EMBL" id="KAG6685091.1"/>
    </source>
</evidence>
<feature type="compositionally biased region" description="Polar residues" evidence="1">
    <location>
        <begin position="155"/>
        <end position="164"/>
    </location>
</feature>
<organism evidence="2 3">
    <name type="scientific">Carya illinoinensis</name>
    <name type="common">Pecan</name>
    <dbReference type="NCBI Taxonomy" id="32201"/>
    <lineage>
        <taxon>Eukaryota</taxon>
        <taxon>Viridiplantae</taxon>
        <taxon>Streptophyta</taxon>
        <taxon>Embryophyta</taxon>
        <taxon>Tracheophyta</taxon>
        <taxon>Spermatophyta</taxon>
        <taxon>Magnoliopsida</taxon>
        <taxon>eudicotyledons</taxon>
        <taxon>Gunneridae</taxon>
        <taxon>Pentapetalae</taxon>
        <taxon>rosids</taxon>
        <taxon>fabids</taxon>
        <taxon>Fagales</taxon>
        <taxon>Juglandaceae</taxon>
        <taxon>Carya</taxon>
    </lineage>
</organism>
<protein>
    <submittedName>
        <fullName evidence="2">Uncharacterized protein</fullName>
    </submittedName>
</protein>
<dbReference type="PANTHER" id="PTHR37724:SF1">
    <property type="entry name" value="OS02G0564300 PROTEIN"/>
    <property type="match status" value="1"/>
</dbReference>
<feature type="region of interest" description="Disordered" evidence="1">
    <location>
        <begin position="155"/>
        <end position="196"/>
    </location>
</feature>
<dbReference type="AlphaFoldDB" id="A0A922DIN5"/>
<feature type="region of interest" description="Disordered" evidence="1">
    <location>
        <begin position="80"/>
        <end position="101"/>
    </location>
</feature>
<comment type="caution">
    <text evidence="2">The sequence shown here is derived from an EMBL/GenBank/DDBJ whole genome shotgun (WGS) entry which is preliminary data.</text>
</comment>
<accession>A0A922DIN5</accession>
<evidence type="ECO:0000256" key="1">
    <source>
        <dbReference type="SAM" id="MobiDB-lite"/>
    </source>
</evidence>
<dbReference type="EMBL" id="CM031836">
    <property type="protein sequence ID" value="KAG6685091.1"/>
    <property type="molecule type" value="Genomic_DNA"/>
</dbReference>
<sequence length="326" mass="36626">MSPGAATLLECPRTFSRLLCNLVFTRPMGGGPRTFPGGVTKWQWRRMHEKKARAKEMRRIEQEKELYQARILSYIRAKLSGKSDPPISPNPSTGGGPRSTTDHIKALANRFMKEGAEDLWNEEDGPLTSSPPRGPNGWKPVWEGRENVNLINSNSVNTRNYSVQSRRRFRRNEGSDEDSDYGPVKEPAKPFAKNLGGNCGRGVRKVGSSASLGKYDMKIAKRVLLRLLEEESVFPGQVELIMRELSKKKSVRNERMKYRGFWNGKYLCANRFDECGISSMTVEAHATAGYVQMTRVQEAAALSVYLEGMLAASLAMPVAILRYVLY</sequence>
<evidence type="ECO:0000313" key="3">
    <source>
        <dbReference type="Proteomes" id="UP000811246"/>
    </source>
</evidence>
<reference evidence="2" key="1">
    <citation type="submission" date="2021-01" db="EMBL/GenBank/DDBJ databases">
        <authorList>
            <person name="Lovell J.T."/>
            <person name="Bentley N."/>
            <person name="Bhattarai G."/>
            <person name="Jenkins J.W."/>
            <person name="Sreedasyam A."/>
            <person name="Alarcon Y."/>
            <person name="Bock C."/>
            <person name="Boston L."/>
            <person name="Carlson J."/>
            <person name="Cervantes K."/>
            <person name="Clermont K."/>
            <person name="Krom N."/>
            <person name="Kubenka K."/>
            <person name="Mamidi S."/>
            <person name="Mattison C."/>
            <person name="Monteros M."/>
            <person name="Pisani C."/>
            <person name="Plott C."/>
            <person name="Rajasekar S."/>
            <person name="Rhein H.S."/>
            <person name="Rohla C."/>
            <person name="Song M."/>
            <person name="Hilaire R.S."/>
            <person name="Shu S."/>
            <person name="Wells L."/>
            <person name="Wang X."/>
            <person name="Webber J."/>
            <person name="Heerema R.J."/>
            <person name="Klein P."/>
            <person name="Conner P."/>
            <person name="Grauke L."/>
            <person name="Grimwood J."/>
            <person name="Schmutz J."/>
            <person name="Randall J.J."/>
        </authorList>
    </citation>
    <scope>NUCLEOTIDE SEQUENCE</scope>
    <source>
        <tissue evidence="2">Leaf</tissue>
    </source>
</reference>
<dbReference type="Proteomes" id="UP000811246">
    <property type="component" value="Chromosome 12"/>
</dbReference>